<accession>A0A3B5YQM7</accession>
<evidence type="ECO:0000313" key="2">
    <source>
        <dbReference type="Proteomes" id="UP000019116"/>
    </source>
</evidence>
<dbReference type="Gramene" id="TraesWEE_scaffold_124334_01G000100.1">
    <property type="protein sequence ID" value="TraesWEE_scaffold_124334_01G000100.1"/>
    <property type="gene ID" value="TraesWEE_scaffold_124334_01G000100"/>
</dbReference>
<evidence type="ECO:0008006" key="3">
    <source>
        <dbReference type="Google" id="ProtNLM"/>
    </source>
</evidence>
<dbReference type="OrthoDB" id="1917524at2759"/>
<dbReference type="OMA" id="MNYKMAN"/>
<dbReference type="Gramene" id="TraesCS1B03G0065800.1">
    <property type="protein sequence ID" value="TraesCS1B03G0065800.1.CDS1"/>
    <property type="gene ID" value="TraesCS1B03G0065800"/>
</dbReference>
<name>A0A3B5YQM7_WHEAT</name>
<dbReference type="Gramene" id="TraesCS1B02G032900.1">
    <property type="protein sequence ID" value="TraesCS1B02G032900.1.cds1"/>
    <property type="gene ID" value="TraesCS1B02G032900"/>
</dbReference>
<organism evidence="1">
    <name type="scientific">Triticum aestivum</name>
    <name type="common">Wheat</name>
    <dbReference type="NCBI Taxonomy" id="4565"/>
    <lineage>
        <taxon>Eukaryota</taxon>
        <taxon>Viridiplantae</taxon>
        <taxon>Streptophyta</taxon>
        <taxon>Embryophyta</taxon>
        <taxon>Tracheophyta</taxon>
        <taxon>Spermatophyta</taxon>
        <taxon>Magnoliopsida</taxon>
        <taxon>Liliopsida</taxon>
        <taxon>Poales</taxon>
        <taxon>Poaceae</taxon>
        <taxon>BOP clade</taxon>
        <taxon>Pooideae</taxon>
        <taxon>Triticodae</taxon>
        <taxon>Triticeae</taxon>
        <taxon>Triticinae</taxon>
        <taxon>Triticum</taxon>
    </lineage>
</organism>
<keyword evidence="2" id="KW-1185">Reference proteome</keyword>
<reference evidence="1" key="1">
    <citation type="submission" date="2018-08" db="EMBL/GenBank/DDBJ databases">
        <authorList>
            <person name="Rossello M."/>
        </authorList>
    </citation>
    <scope>NUCLEOTIDE SEQUENCE [LARGE SCALE GENOMIC DNA]</scope>
    <source>
        <strain evidence="1">cv. Chinese Spring</strain>
    </source>
</reference>
<protein>
    <recommendedName>
        <fullName evidence="3">NB-ARC domain-containing protein</fullName>
    </recommendedName>
</protein>
<reference evidence="1" key="2">
    <citation type="submission" date="2018-10" db="UniProtKB">
        <authorList>
            <consortium name="EnsemblPlants"/>
        </authorList>
    </citation>
    <scope>IDENTIFICATION</scope>
</reference>
<sequence length="77" mass="9007">MRRMPNVKKLEIEEGAIPCVDEIYIMSLSELSMVPHGIESLGSLKKLWMLYLHKDFKADWGLNQMHNKMKHVPELRA</sequence>
<proteinExistence type="predicted"/>
<evidence type="ECO:0000313" key="1">
    <source>
        <dbReference type="EnsemblPlants" id="TraesCS1B02G032900.1.cds1"/>
    </source>
</evidence>
<dbReference type="EnsemblPlants" id="TraesCS1B02G032900.1">
    <property type="protein sequence ID" value="TraesCS1B02G032900.1.cds1"/>
    <property type="gene ID" value="TraesCS1B02G032900"/>
</dbReference>
<dbReference type="STRING" id="4565.A0A3B5YQM7"/>
<dbReference type="AlphaFoldDB" id="A0A3B5YQM7"/>
<dbReference type="Proteomes" id="UP000019116">
    <property type="component" value="Chromosome 1B"/>
</dbReference>